<dbReference type="InterPro" id="IPR000073">
    <property type="entry name" value="AB_hydrolase_1"/>
</dbReference>
<name>A0A4R1CG81_9ACTN</name>
<evidence type="ECO:0000313" key="7">
    <source>
        <dbReference type="EMBL" id="TCJ29911.1"/>
    </source>
</evidence>
<comment type="caution">
    <text evidence="7">The sequence shown here is derived from an EMBL/GenBank/DDBJ whole genome shotgun (WGS) entry which is preliminary data.</text>
</comment>
<accession>A0A4R1CG81</accession>
<dbReference type="GO" id="GO:0016787">
    <property type="term" value="F:hydrolase activity"/>
    <property type="evidence" value="ECO:0007669"/>
    <property type="project" value="UniProtKB-KW"/>
</dbReference>
<evidence type="ECO:0000256" key="1">
    <source>
        <dbReference type="ARBA" id="ARBA00010088"/>
    </source>
</evidence>
<evidence type="ECO:0000259" key="6">
    <source>
        <dbReference type="Pfam" id="PF08386"/>
    </source>
</evidence>
<comment type="similarity">
    <text evidence="1">Belongs to the peptidase S33 family.</text>
</comment>
<evidence type="ECO:0000259" key="5">
    <source>
        <dbReference type="Pfam" id="PF00561"/>
    </source>
</evidence>
<feature type="domain" description="AB hydrolase-1" evidence="5">
    <location>
        <begin position="114"/>
        <end position="306"/>
    </location>
</feature>
<feature type="region of interest" description="Disordered" evidence="4">
    <location>
        <begin position="31"/>
        <end position="55"/>
    </location>
</feature>
<keyword evidence="2" id="KW-0732">Signal</keyword>
<reference evidence="7 8" key="1">
    <citation type="submission" date="2019-03" db="EMBL/GenBank/DDBJ databases">
        <authorList>
            <person name="Kim M.K.M."/>
        </authorList>
    </citation>
    <scope>NUCLEOTIDE SEQUENCE [LARGE SCALE GENOMIC DNA]</scope>
    <source>
        <strain evidence="7 8">18JY15-6</strain>
    </source>
</reference>
<dbReference type="Gene3D" id="3.40.50.1820">
    <property type="entry name" value="alpha/beta hydrolase"/>
    <property type="match status" value="1"/>
</dbReference>
<keyword evidence="3 7" id="KW-0378">Hydrolase</keyword>
<dbReference type="Pfam" id="PF00561">
    <property type="entry name" value="Abhydrolase_1"/>
    <property type="match status" value="1"/>
</dbReference>
<dbReference type="InterPro" id="IPR051601">
    <property type="entry name" value="Serine_prot/Carboxylest_S33"/>
</dbReference>
<dbReference type="OrthoDB" id="3930934at2"/>
<evidence type="ECO:0000256" key="3">
    <source>
        <dbReference type="ARBA" id="ARBA00022801"/>
    </source>
</evidence>
<dbReference type="RefSeq" id="WP_131582314.1">
    <property type="nucleotide sequence ID" value="NZ_SJZJ01000007.1"/>
</dbReference>
<proteinExistence type="inferred from homology"/>
<sequence length="522" mass="55809">MKRALPVLLVVLGLLFPVILAVVVLSNERHDDRPDASVGTLPPRPEQKGSRTVPRPALKRFYHQQLDWSPCRTGGDQCATLQVPLEYSKPRGRTIGIAVLLNPADQSPAKARDLVVNPGGPGAAGTDLAATDSPFMKFPDTLYEHFNFVGFDPRGTGASDPVDCLSDSELDDYTAGDPDPDSPAEVEALVRASDRFGAGCQERSGELFRHVGTHDAARDIDVLRAALGDAKLDYLGVSYGTKLGATYADLFPKRVGRMVLDGADPPQSALEMGLLQAHGFQVALDAYVDNCVKQGDCYLGSSREAALTRVRTFLDDVDAKPLKVGSRELTEGPAFYGIIYPLYSRDLWSYLDVALKAALHGDGSTLLRFADLYNGRKSGGGYTDNSAEAIQVISCDDDPSSVPPAKIPALFGRFEEQSPTFGRIFAWGQLGCRSLGPGKGAPKPDWHLDAKGAAPIVVVGTTRDPATPLAWARAMASQLDSGVLITRDGDGHGGFGRGNTCVDHAVEGYLIDGTVPRDNLSC</sequence>
<keyword evidence="8" id="KW-1185">Reference proteome</keyword>
<dbReference type="Pfam" id="PF08386">
    <property type="entry name" value="Abhydrolase_4"/>
    <property type="match status" value="1"/>
</dbReference>
<evidence type="ECO:0000256" key="2">
    <source>
        <dbReference type="ARBA" id="ARBA00022729"/>
    </source>
</evidence>
<organism evidence="7 8">
    <name type="scientific">Nocardioides jejuensis</name>
    <dbReference type="NCBI Taxonomy" id="2502782"/>
    <lineage>
        <taxon>Bacteria</taxon>
        <taxon>Bacillati</taxon>
        <taxon>Actinomycetota</taxon>
        <taxon>Actinomycetes</taxon>
        <taxon>Propionibacteriales</taxon>
        <taxon>Nocardioidaceae</taxon>
        <taxon>Nocardioides</taxon>
    </lineage>
</organism>
<gene>
    <name evidence="7" type="ORF">EPD65_06330</name>
</gene>
<protein>
    <submittedName>
        <fullName evidence="7">Alpha/beta hydrolase</fullName>
    </submittedName>
</protein>
<dbReference type="Proteomes" id="UP000295453">
    <property type="component" value="Unassembled WGS sequence"/>
</dbReference>
<dbReference type="EMBL" id="SJZJ01000007">
    <property type="protein sequence ID" value="TCJ29911.1"/>
    <property type="molecule type" value="Genomic_DNA"/>
</dbReference>
<dbReference type="PANTHER" id="PTHR43248:SF29">
    <property type="entry name" value="TRIPEPTIDYL AMINOPEPTIDASE"/>
    <property type="match status" value="1"/>
</dbReference>
<evidence type="ECO:0000313" key="8">
    <source>
        <dbReference type="Proteomes" id="UP000295453"/>
    </source>
</evidence>
<dbReference type="PANTHER" id="PTHR43248">
    <property type="entry name" value="2-SUCCINYL-6-HYDROXY-2,4-CYCLOHEXADIENE-1-CARBOXYLATE SYNTHASE"/>
    <property type="match status" value="1"/>
</dbReference>
<dbReference type="InterPro" id="IPR013595">
    <property type="entry name" value="Pept_S33_TAP-like_C"/>
</dbReference>
<dbReference type="SUPFAM" id="SSF53474">
    <property type="entry name" value="alpha/beta-Hydrolases"/>
    <property type="match status" value="1"/>
</dbReference>
<feature type="domain" description="Peptidase S33 tripeptidyl aminopeptidase-like C-terminal" evidence="6">
    <location>
        <begin position="419"/>
        <end position="522"/>
    </location>
</feature>
<evidence type="ECO:0000256" key="4">
    <source>
        <dbReference type="SAM" id="MobiDB-lite"/>
    </source>
</evidence>
<dbReference type="InterPro" id="IPR029058">
    <property type="entry name" value="AB_hydrolase_fold"/>
</dbReference>
<dbReference type="AlphaFoldDB" id="A0A4R1CG81"/>